<dbReference type="EMBL" id="MUGW01000027">
    <property type="protein sequence ID" value="OXA89530.1"/>
    <property type="molecule type" value="Genomic_DNA"/>
</dbReference>
<dbReference type="AlphaFoldDB" id="A0A226H7X5"/>
<sequence length="104" mass="12215">MKLKSILLFLLAIALFLFGNREFWEKYIKSKEDEKEAKLLLAANDDVEKRFEIQELKYDSVSKKWSNPNFYFQVINVGKINFKALKKNKTTIETDTDENASDSQ</sequence>
<evidence type="ECO:0000313" key="2">
    <source>
        <dbReference type="Proteomes" id="UP000198345"/>
    </source>
</evidence>
<keyword evidence="2" id="KW-1185">Reference proteome</keyword>
<dbReference type="RefSeq" id="WP_089050474.1">
    <property type="nucleotide sequence ID" value="NZ_FXTV01000020.1"/>
</dbReference>
<proteinExistence type="predicted"/>
<dbReference type="Proteomes" id="UP000198345">
    <property type="component" value="Unassembled WGS sequence"/>
</dbReference>
<organism evidence="1 2">
    <name type="scientific">Flavobacterium hercynium</name>
    <dbReference type="NCBI Taxonomy" id="387094"/>
    <lineage>
        <taxon>Bacteria</taxon>
        <taxon>Pseudomonadati</taxon>
        <taxon>Bacteroidota</taxon>
        <taxon>Flavobacteriia</taxon>
        <taxon>Flavobacteriales</taxon>
        <taxon>Flavobacteriaceae</taxon>
        <taxon>Flavobacterium</taxon>
    </lineage>
</organism>
<gene>
    <name evidence="1" type="ORF">B0A66_14005</name>
</gene>
<reference evidence="1 2" key="1">
    <citation type="submission" date="2016-11" db="EMBL/GenBank/DDBJ databases">
        <title>Whole genomes of Flavobacteriaceae.</title>
        <authorList>
            <person name="Stine C."/>
            <person name="Li C."/>
            <person name="Tadesse D."/>
        </authorList>
    </citation>
    <scope>NUCLEOTIDE SEQUENCE [LARGE SCALE GENOMIC DNA]</scope>
    <source>
        <strain evidence="1 2">DSM 18292</strain>
    </source>
</reference>
<comment type="caution">
    <text evidence="1">The sequence shown here is derived from an EMBL/GenBank/DDBJ whole genome shotgun (WGS) entry which is preliminary data.</text>
</comment>
<name>A0A226H7X5_9FLAO</name>
<accession>A0A226H7X5</accession>
<protein>
    <submittedName>
        <fullName evidence="1">Uncharacterized protein</fullName>
    </submittedName>
</protein>
<evidence type="ECO:0000313" key="1">
    <source>
        <dbReference type="EMBL" id="OXA89530.1"/>
    </source>
</evidence>
<dbReference type="OrthoDB" id="1365761at2"/>